<feature type="transmembrane region" description="Helical" evidence="1">
    <location>
        <begin position="12"/>
        <end position="33"/>
    </location>
</feature>
<evidence type="ECO:0000313" key="2">
    <source>
        <dbReference type="EMBL" id="MCE7508869.1"/>
    </source>
</evidence>
<keyword evidence="1" id="KW-1133">Transmembrane helix</keyword>
<accession>A0A9Q3W4J4</accession>
<dbReference type="Proteomes" id="UP001107961">
    <property type="component" value="Unassembled WGS sequence"/>
</dbReference>
<keyword evidence="1" id="KW-0812">Transmembrane</keyword>
<proteinExistence type="predicted"/>
<reference evidence="2" key="1">
    <citation type="submission" date="2022-01" db="EMBL/GenBank/DDBJ databases">
        <authorList>
            <person name="Karlyshev A.V."/>
            <person name="Jaspars M."/>
        </authorList>
    </citation>
    <scope>NUCLEOTIDE SEQUENCE</scope>
    <source>
        <strain evidence="2">AGSA3-2</strain>
    </source>
</reference>
<organism evidence="2 3">
    <name type="scientific">Alloalcanivorax xenomutans</name>
    <dbReference type="NCBI Taxonomy" id="1094342"/>
    <lineage>
        <taxon>Bacteria</taxon>
        <taxon>Pseudomonadati</taxon>
        <taxon>Pseudomonadota</taxon>
        <taxon>Gammaproteobacteria</taxon>
        <taxon>Oceanospirillales</taxon>
        <taxon>Alcanivoracaceae</taxon>
        <taxon>Alloalcanivorax</taxon>
    </lineage>
</organism>
<keyword evidence="3" id="KW-1185">Reference proteome</keyword>
<evidence type="ECO:0000313" key="3">
    <source>
        <dbReference type="Proteomes" id="UP001107961"/>
    </source>
</evidence>
<sequence>MDTLGYILGDALGAGMLTGFPWFLVLFVGFFVSRKKGLPVGIFLLSAVSTILISGFIGRLFPLHAGSIFVLFIIPISVSIFSLYVAYSCASKNV</sequence>
<keyword evidence="1" id="KW-0472">Membrane</keyword>
<protein>
    <submittedName>
        <fullName evidence="2">Uncharacterized protein</fullName>
    </submittedName>
</protein>
<dbReference type="EMBL" id="JAJVKT010000009">
    <property type="protein sequence ID" value="MCE7508869.1"/>
    <property type="molecule type" value="Genomic_DNA"/>
</dbReference>
<comment type="caution">
    <text evidence="2">The sequence shown here is derived from an EMBL/GenBank/DDBJ whole genome shotgun (WGS) entry which is preliminary data.</text>
</comment>
<name>A0A9Q3W4J4_9GAMM</name>
<evidence type="ECO:0000256" key="1">
    <source>
        <dbReference type="SAM" id="Phobius"/>
    </source>
</evidence>
<dbReference type="RefSeq" id="WP_233925785.1">
    <property type="nucleotide sequence ID" value="NZ_JAJVKT010000009.1"/>
</dbReference>
<gene>
    <name evidence="2" type="ORF">LZG35_09495</name>
</gene>
<dbReference type="AlphaFoldDB" id="A0A9Q3W4J4"/>
<feature type="transmembrane region" description="Helical" evidence="1">
    <location>
        <begin position="40"/>
        <end position="61"/>
    </location>
</feature>
<feature type="transmembrane region" description="Helical" evidence="1">
    <location>
        <begin position="67"/>
        <end position="87"/>
    </location>
</feature>